<name>B6YQG1_AZOPC</name>
<dbReference type="Pfam" id="PF04166">
    <property type="entry name" value="PdxA"/>
    <property type="match status" value="1"/>
</dbReference>
<evidence type="ECO:0000256" key="2">
    <source>
        <dbReference type="ARBA" id="ARBA00023002"/>
    </source>
</evidence>
<dbReference type="eggNOG" id="COG1995">
    <property type="taxonomic scope" value="Bacteria"/>
</dbReference>
<dbReference type="SUPFAM" id="SSF53659">
    <property type="entry name" value="Isocitrate/Isopropylmalate dehydrogenase-like"/>
    <property type="match status" value="1"/>
</dbReference>
<organism evidence="4 5">
    <name type="scientific">Azobacteroides pseudotrichonymphae genomovar. CFP2</name>
    <dbReference type="NCBI Taxonomy" id="511995"/>
    <lineage>
        <taxon>Bacteria</taxon>
        <taxon>Pseudomonadati</taxon>
        <taxon>Bacteroidota</taxon>
        <taxon>Bacteroidia</taxon>
        <taxon>Bacteroidales</taxon>
        <taxon>Candidatus Azobacteroides</taxon>
    </lineage>
</organism>
<keyword evidence="5" id="KW-1185">Reference proteome</keyword>
<dbReference type="InterPro" id="IPR005255">
    <property type="entry name" value="PdxA_fam"/>
</dbReference>
<keyword evidence="3" id="KW-0520">NAD</keyword>
<dbReference type="HOGENOM" id="CLU_851651_0_0_10"/>
<gene>
    <name evidence="4" type="ordered locus">CFPG_170</name>
</gene>
<dbReference type="OrthoDB" id="9801783at2"/>
<evidence type="ECO:0000256" key="3">
    <source>
        <dbReference type="ARBA" id="ARBA00023027"/>
    </source>
</evidence>
<dbReference type="GO" id="GO:0016491">
    <property type="term" value="F:oxidoreductase activity"/>
    <property type="evidence" value="ECO:0007669"/>
    <property type="project" value="UniProtKB-KW"/>
</dbReference>
<dbReference type="RefSeq" id="WP_012573194.1">
    <property type="nucleotide sequence ID" value="NC_011565.1"/>
</dbReference>
<dbReference type="STRING" id="511995.CFPG_170"/>
<proteinExistence type="predicted"/>
<protein>
    <submittedName>
        <fullName evidence="4">4-hydroxythreonine-4-phosphate dehydrogenase</fullName>
    </submittedName>
</protein>
<evidence type="ECO:0000256" key="1">
    <source>
        <dbReference type="ARBA" id="ARBA00022723"/>
    </source>
</evidence>
<dbReference type="GO" id="GO:0051287">
    <property type="term" value="F:NAD binding"/>
    <property type="evidence" value="ECO:0007669"/>
    <property type="project" value="InterPro"/>
</dbReference>
<accession>B6YQG1</accession>
<evidence type="ECO:0000313" key="5">
    <source>
        <dbReference type="Proteomes" id="UP000000723"/>
    </source>
</evidence>
<reference evidence="5" key="1">
    <citation type="journal article" date="2008" name="Science">
        <title>Genome of an endosymbiont coupling N2 fixation to cellulolysis within RT protist cells in termite gut.</title>
        <authorList>
            <person name="Hongoh Y."/>
            <person name="Sharma V.K."/>
            <person name="Prakash T."/>
            <person name="Noda S."/>
            <person name="Toh H."/>
            <person name="Taylor T.D."/>
            <person name="Kudo T."/>
            <person name="Sakaki Y."/>
            <person name="Toyoda A."/>
            <person name="Hattori M."/>
            <person name="Ohkuma M."/>
        </authorList>
    </citation>
    <scope>NUCLEOTIDE SEQUENCE [LARGE SCALE GENOMIC DNA]</scope>
</reference>
<dbReference type="Gene3D" id="3.40.718.10">
    <property type="entry name" value="Isopropylmalate Dehydrogenase"/>
    <property type="match status" value="1"/>
</dbReference>
<keyword evidence="2" id="KW-0560">Oxidoreductase</keyword>
<keyword evidence="1" id="KW-0479">Metal-binding</keyword>
<dbReference type="GO" id="GO:0046872">
    <property type="term" value="F:metal ion binding"/>
    <property type="evidence" value="ECO:0007669"/>
    <property type="project" value="UniProtKB-KW"/>
</dbReference>
<dbReference type="AlphaFoldDB" id="B6YQG1"/>
<sequence>MNKQMIKIGISCDNTNAKQIIQTFSEVRIFELCVPIIYDYSTVLSYYRKIRRLPIRTTNIHNANKSIKNSLNIIDISNKALPMTVGKTNIKSNTAIGESFYRGLSDLKVGEIDVFVTSSTSTDSIQQIESELLDEKKSLPILTNDYFRIAEISNSTPINIDILTEKIKNLHSTLLHDFMVTFPRIAIVSENSPAEIITDATQIAFREGIFCFSTFNPESFFNSDIYKKFDAALIINCMSTNFIFQSIQPVSEQTNAILISNMPYVVAIANSTSLTPSIYLAIDVYRNRKNKSDGDTTNSLKKVRIPSTKKKFEYKKKSSFPLLRQS</sequence>
<evidence type="ECO:0000313" key="4">
    <source>
        <dbReference type="EMBL" id="BAG83433.1"/>
    </source>
</evidence>
<dbReference type="Proteomes" id="UP000000723">
    <property type="component" value="Chromosome"/>
</dbReference>
<dbReference type="EMBL" id="AP010656">
    <property type="protein sequence ID" value="BAG83433.1"/>
    <property type="molecule type" value="Genomic_DNA"/>
</dbReference>
<dbReference type="KEGG" id="aps:CFPG_170"/>